<comment type="caution">
    <text evidence="1">The sequence shown here is derived from an EMBL/GenBank/DDBJ whole genome shotgun (WGS) entry which is preliminary data.</text>
</comment>
<sequence length="308" mass="34714">MDIIDLHCDVLYKIWESKGVLRFNDSPELDANKNRLLKGQVKVQCFAIFIPPELKSEEQFQAALDQIDYFHSHVLENNPDMVHIRNWEDFASLKPHEIGAMLSLEGVDCIGNDLHKLSILFHLGVRSVGLTWNFANLAADGVWEPRGAGLTSLGKDIVKFNNKHKVLTDVSHLSEKGFWDVMELADFPIASHSNSKAICNHPRNLSDEQAVALFQNNGLIHVVYHPPFVTEKETAHISDLILHIDHFCSLGGVKRIGIGSDFDGIETHIVDLENASKHQNLINELLKYYSAEQVRGFAGQNFLQHLPK</sequence>
<dbReference type="PANTHER" id="PTHR10443">
    <property type="entry name" value="MICROSOMAL DIPEPTIDASE"/>
    <property type="match status" value="1"/>
</dbReference>
<evidence type="ECO:0000313" key="1">
    <source>
        <dbReference type="EMBL" id="MBS4193525.1"/>
    </source>
</evidence>
<evidence type="ECO:0000313" key="2">
    <source>
        <dbReference type="Proteomes" id="UP000681414"/>
    </source>
</evidence>
<dbReference type="Pfam" id="PF01244">
    <property type="entry name" value="Peptidase_M19"/>
    <property type="match status" value="1"/>
</dbReference>
<dbReference type="PROSITE" id="PS51365">
    <property type="entry name" value="RENAL_DIPEPTIDASE_2"/>
    <property type="match status" value="1"/>
</dbReference>
<dbReference type="SUPFAM" id="SSF51556">
    <property type="entry name" value="Metallo-dependent hydrolases"/>
    <property type="match status" value="1"/>
</dbReference>
<dbReference type="GO" id="GO:0070573">
    <property type="term" value="F:metallodipeptidase activity"/>
    <property type="evidence" value="ECO:0007669"/>
    <property type="project" value="InterPro"/>
</dbReference>
<dbReference type="PANTHER" id="PTHR10443:SF12">
    <property type="entry name" value="DIPEPTIDASE"/>
    <property type="match status" value="1"/>
</dbReference>
<dbReference type="CDD" id="cd01301">
    <property type="entry name" value="rDP_like"/>
    <property type="match status" value="1"/>
</dbReference>
<gene>
    <name evidence="1" type="ORF">KHA97_00390</name>
</gene>
<dbReference type="GO" id="GO:0006508">
    <property type="term" value="P:proteolysis"/>
    <property type="evidence" value="ECO:0007669"/>
    <property type="project" value="InterPro"/>
</dbReference>
<dbReference type="Gene3D" id="3.20.20.140">
    <property type="entry name" value="Metal-dependent hydrolases"/>
    <property type="match status" value="1"/>
</dbReference>
<dbReference type="AlphaFoldDB" id="A0A942T991"/>
<keyword evidence="2" id="KW-1185">Reference proteome</keyword>
<organism evidence="1 2">
    <name type="scientific">Lederbergia citri</name>
    <dbReference type="NCBI Taxonomy" id="2833580"/>
    <lineage>
        <taxon>Bacteria</taxon>
        <taxon>Bacillati</taxon>
        <taxon>Bacillota</taxon>
        <taxon>Bacilli</taxon>
        <taxon>Bacillales</taxon>
        <taxon>Bacillaceae</taxon>
        <taxon>Lederbergia</taxon>
    </lineage>
</organism>
<accession>A0A942T991</accession>
<reference evidence="1 2" key="1">
    <citation type="submission" date="2021-05" db="EMBL/GenBank/DDBJ databases">
        <title>Novel Bacillus species.</title>
        <authorList>
            <person name="Liu G."/>
        </authorList>
    </citation>
    <scope>NUCLEOTIDE SEQUENCE [LARGE SCALE GENOMIC DNA]</scope>
    <source>
        <strain evidence="2">FJAT-49780</strain>
    </source>
</reference>
<dbReference type="Proteomes" id="UP000681414">
    <property type="component" value="Unassembled WGS sequence"/>
</dbReference>
<dbReference type="InterPro" id="IPR032466">
    <property type="entry name" value="Metal_Hydrolase"/>
</dbReference>
<protein>
    <submittedName>
        <fullName evidence="1">Dipeptidase</fullName>
    </submittedName>
</protein>
<dbReference type="InterPro" id="IPR008257">
    <property type="entry name" value="Pept_M19"/>
</dbReference>
<dbReference type="RefSeq" id="WP_213122827.1">
    <property type="nucleotide sequence ID" value="NZ_JAGYPG010000001.1"/>
</dbReference>
<proteinExistence type="predicted"/>
<dbReference type="EMBL" id="JAGYPG010000001">
    <property type="protein sequence ID" value="MBS4193525.1"/>
    <property type="molecule type" value="Genomic_DNA"/>
</dbReference>
<name>A0A942T991_9BACI</name>